<evidence type="ECO:0000256" key="6">
    <source>
        <dbReference type="SAM" id="MobiDB-lite"/>
    </source>
</evidence>
<dbReference type="InterPro" id="IPR003657">
    <property type="entry name" value="WRKY_dom"/>
</dbReference>
<keyword evidence="5" id="KW-0539">Nucleus</keyword>
<feature type="domain" description="WRKY" evidence="7">
    <location>
        <begin position="118"/>
        <end position="189"/>
    </location>
</feature>
<evidence type="ECO:0000256" key="3">
    <source>
        <dbReference type="ARBA" id="ARBA00023125"/>
    </source>
</evidence>
<comment type="caution">
    <text evidence="8">The sequence shown here is derived from an EMBL/GenBank/DDBJ whole genome shotgun (WGS) entry which is preliminary data.</text>
</comment>
<evidence type="ECO:0000256" key="5">
    <source>
        <dbReference type="ARBA" id="ARBA00023242"/>
    </source>
</evidence>
<dbReference type="Pfam" id="PF03106">
    <property type="entry name" value="WRKY"/>
    <property type="match status" value="1"/>
</dbReference>
<keyword evidence="3" id="KW-0238">DNA-binding</keyword>
<dbReference type="GO" id="GO:0005634">
    <property type="term" value="C:nucleus"/>
    <property type="evidence" value="ECO:0007669"/>
    <property type="project" value="UniProtKB-SubCell"/>
</dbReference>
<evidence type="ECO:0000256" key="4">
    <source>
        <dbReference type="ARBA" id="ARBA00023163"/>
    </source>
</evidence>
<evidence type="ECO:0000256" key="1">
    <source>
        <dbReference type="ARBA" id="ARBA00004123"/>
    </source>
</evidence>
<organism evidence="8 9">
    <name type="scientific">Buddleja alternifolia</name>
    <dbReference type="NCBI Taxonomy" id="168488"/>
    <lineage>
        <taxon>Eukaryota</taxon>
        <taxon>Viridiplantae</taxon>
        <taxon>Streptophyta</taxon>
        <taxon>Embryophyta</taxon>
        <taxon>Tracheophyta</taxon>
        <taxon>Spermatophyta</taxon>
        <taxon>Magnoliopsida</taxon>
        <taxon>eudicotyledons</taxon>
        <taxon>Gunneridae</taxon>
        <taxon>Pentapetalae</taxon>
        <taxon>asterids</taxon>
        <taxon>lamiids</taxon>
        <taxon>Lamiales</taxon>
        <taxon>Scrophulariaceae</taxon>
        <taxon>Buddlejeae</taxon>
        <taxon>Buddleja</taxon>
    </lineage>
</organism>
<accession>A0AAV6Y9N1</accession>
<proteinExistence type="predicted"/>
<keyword evidence="2" id="KW-0805">Transcription regulation</keyword>
<dbReference type="SMART" id="SM00774">
    <property type="entry name" value="WRKY"/>
    <property type="match status" value="1"/>
</dbReference>
<feature type="compositionally biased region" description="Polar residues" evidence="6">
    <location>
        <begin position="75"/>
        <end position="94"/>
    </location>
</feature>
<gene>
    <name evidence="8" type="ORF">BUALT_Bualt01G0237700</name>
</gene>
<dbReference type="Gene3D" id="2.20.25.80">
    <property type="entry name" value="WRKY domain"/>
    <property type="match status" value="1"/>
</dbReference>
<evidence type="ECO:0000259" key="7">
    <source>
        <dbReference type="PROSITE" id="PS50811"/>
    </source>
</evidence>
<dbReference type="PANTHER" id="PTHR32096:SF36">
    <property type="entry name" value="WRKY TRANSCRIPTION FACTOR 41-RELATED"/>
    <property type="match status" value="1"/>
</dbReference>
<protein>
    <recommendedName>
        <fullName evidence="7">WRKY domain-containing protein</fullName>
    </recommendedName>
</protein>
<evidence type="ECO:0000313" key="8">
    <source>
        <dbReference type="EMBL" id="KAG8391926.1"/>
    </source>
</evidence>
<name>A0AAV6Y9N1_9LAMI</name>
<dbReference type="InterPro" id="IPR044810">
    <property type="entry name" value="WRKY_plant"/>
</dbReference>
<dbReference type="GO" id="GO:0003700">
    <property type="term" value="F:DNA-binding transcription factor activity"/>
    <property type="evidence" value="ECO:0007669"/>
    <property type="project" value="InterPro"/>
</dbReference>
<sequence length="314" mass="35873">MEKNGILERKTVISELTQGRELANELKKQLNPTKTSAETCDSLVEKILSSYDNALALLNCISLLENENPSQITWENTHNSIEGSPISEGSTPDCKNNSKKRKKMQKWSEQIRVCSETGPEGQIGDGYSWRKYGQKIILGAIHPRLFKCHGRAYYRCTHRHTQGCLATKQVQRADDVPSMFEVIYRGNHSCMQEKRLKQNNEKSQICIEPVLKTETQELDTKEENLPSFSFPSTENVATQFFLEQENFIGTSYSPLFLCPETSESYFSLSQCQVNDFAEIISNPTLIMNFPSKELDFSIDQVDFDPRFIDASDYF</sequence>
<comment type="subcellular location">
    <subcellularLocation>
        <location evidence="1">Nucleus</location>
    </subcellularLocation>
</comment>
<dbReference type="AlphaFoldDB" id="A0AAV6Y9N1"/>
<evidence type="ECO:0000256" key="2">
    <source>
        <dbReference type="ARBA" id="ARBA00023015"/>
    </source>
</evidence>
<evidence type="ECO:0000313" key="9">
    <source>
        <dbReference type="Proteomes" id="UP000826271"/>
    </source>
</evidence>
<dbReference type="Proteomes" id="UP000826271">
    <property type="component" value="Unassembled WGS sequence"/>
</dbReference>
<keyword evidence="4" id="KW-0804">Transcription</keyword>
<dbReference type="EMBL" id="WHWC01000001">
    <property type="protein sequence ID" value="KAG8391926.1"/>
    <property type="molecule type" value="Genomic_DNA"/>
</dbReference>
<reference evidence="8" key="1">
    <citation type="submission" date="2019-10" db="EMBL/GenBank/DDBJ databases">
        <authorList>
            <person name="Zhang R."/>
            <person name="Pan Y."/>
            <person name="Wang J."/>
            <person name="Ma R."/>
            <person name="Yu S."/>
        </authorList>
    </citation>
    <scope>NUCLEOTIDE SEQUENCE</scope>
    <source>
        <strain evidence="8">LA-IB0</strain>
        <tissue evidence="8">Leaf</tissue>
    </source>
</reference>
<dbReference type="InterPro" id="IPR036576">
    <property type="entry name" value="WRKY_dom_sf"/>
</dbReference>
<dbReference type="PANTHER" id="PTHR32096">
    <property type="entry name" value="WRKY TRANSCRIPTION FACTOR 30-RELATED-RELATED"/>
    <property type="match status" value="1"/>
</dbReference>
<keyword evidence="9" id="KW-1185">Reference proteome</keyword>
<dbReference type="SUPFAM" id="SSF118290">
    <property type="entry name" value="WRKY DNA-binding domain"/>
    <property type="match status" value="1"/>
</dbReference>
<dbReference type="GO" id="GO:0000976">
    <property type="term" value="F:transcription cis-regulatory region binding"/>
    <property type="evidence" value="ECO:0007669"/>
    <property type="project" value="TreeGrafter"/>
</dbReference>
<feature type="region of interest" description="Disordered" evidence="6">
    <location>
        <begin position="75"/>
        <end position="102"/>
    </location>
</feature>
<dbReference type="PROSITE" id="PS50811">
    <property type="entry name" value="WRKY"/>
    <property type="match status" value="1"/>
</dbReference>